<feature type="domain" description="GLUG" evidence="2">
    <location>
        <begin position="623"/>
        <end position="649"/>
    </location>
</feature>
<keyword evidence="1" id="KW-0732">Signal</keyword>
<organism evidence="3 4">
    <name type="scientific">Anaerobaca lacustris</name>
    <dbReference type="NCBI Taxonomy" id="3044600"/>
    <lineage>
        <taxon>Bacteria</taxon>
        <taxon>Pseudomonadati</taxon>
        <taxon>Planctomycetota</taxon>
        <taxon>Phycisphaerae</taxon>
        <taxon>Sedimentisphaerales</taxon>
        <taxon>Anaerobacaceae</taxon>
        <taxon>Anaerobaca</taxon>
    </lineage>
</organism>
<sequence length="861" mass="90122">MATPSTFRACVAIPLFLALVCPATAAEQIDQSNLPEWGGGWTHVNPTADGQAVMWQTFTPACTSLTAVEIDILTVNPGRGDDVLIVEIARDGVVLASAERSVEDGFDDLLRVEFPEVMPLVPEQVYDLRVRDTGKGQFGWKYGSNTYERGGRFVFAQERPGTDWFFRTYTTAEPAATKYSGGTGEPNDPYQIATAADLIALGETPEDYDKHFILTADIDLDPNLPGRKVFDRAVIAPDTDPNTEWDFDGTAFSGVLDGNGHTISHLTIVGRSYLGLFGHLGYGAEVGNLGVIDVRITGLGYCIGGLAGGNGRGNVTASYSTGIVSGSAEVGGLVGANHVRSGITSSHSACAVTGDNYVGGLVGDNAGGSGHWGHIGNSYSTGTVTGMGECVGGLVGVNWGHVTQCYSTGAIVGGTNVGGLIGSSGSVQEGWGIVTNCLWDIETSGQTASYGGTGKTTAEMQTARTFLDAGWDFVGETANGGEDIWKIAEGLGYPRLAWEKYSGGTGEPNDPYEIATAADLIALGETPDDYDKHFILIADIDLDPNLPGRKVFDRAVIAPDTSDTGNWFDGPPFTGVFDGNAHTISRLTISGGSRLGLFGSLAAASVSNVGLVAADIKGTGDWIGGLVGTYGGFLVLGGEVTNCYSTGTVKGNNHVGGLVGQSWGGRMSQCNSTCAVHGSYSVGGLVGLHFAHTTTYCFSTGTVRGGSFVGGLMGINGGEVADCYSMSTVSGDSSVGGLVGGNYEYFLGHGRPGIITRCYSTGSVSGSMDVGGLVGENTYFEDMWFEREGVVNGSFWDSETSGRATSAGGTGLTTAEMQMSQTFLDAGWDFVGETANGTEDIWWMDEGKDYPRLWWELQIDE</sequence>
<feature type="domain" description="GLUG" evidence="2">
    <location>
        <begin position="388"/>
        <end position="411"/>
    </location>
</feature>
<evidence type="ECO:0000313" key="4">
    <source>
        <dbReference type="Proteomes" id="UP001431776"/>
    </source>
</evidence>
<feature type="signal peptide" evidence="1">
    <location>
        <begin position="1"/>
        <end position="25"/>
    </location>
</feature>
<proteinExistence type="predicted"/>
<dbReference type="RefSeq" id="WP_349243484.1">
    <property type="nucleotide sequence ID" value="NZ_JASCXX010000003.1"/>
</dbReference>
<dbReference type="AlphaFoldDB" id="A0AAW6TXA0"/>
<evidence type="ECO:0000259" key="2">
    <source>
        <dbReference type="Pfam" id="PF07581"/>
    </source>
</evidence>
<dbReference type="Gene3D" id="2.160.20.110">
    <property type="match status" value="2"/>
</dbReference>
<comment type="caution">
    <text evidence="3">The sequence shown here is derived from an EMBL/GenBank/DDBJ whole genome shotgun (WGS) entry which is preliminary data.</text>
</comment>
<protein>
    <submittedName>
        <fullName evidence="3">GLUG motif-containing protein</fullName>
    </submittedName>
</protein>
<dbReference type="InterPro" id="IPR011493">
    <property type="entry name" value="GLUG"/>
</dbReference>
<feature type="domain" description="GLUG" evidence="2">
    <location>
        <begin position="732"/>
        <end position="765"/>
    </location>
</feature>
<dbReference type="EMBL" id="JASCXX010000003">
    <property type="protein sequence ID" value="MDI6448074.1"/>
    <property type="molecule type" value="Genomic_DNA"/>
</dbReference>
<evidence type="ECO:0000256" key="1">
    <source>
        <dbReference type="SAM" id="SignalP"/>
    </source>
</evidence>
<keyword evidence="4" id="KW-1185">Reference proteome</keyword>
<feature type="chain" id="PRO_5043902538" evidence="1">
    <location>
        <begin position="26"/>
        <end position="861"/>
    </location>
</feature>
<dbReference type="Pfam" id="PF07581">
    <property type="entry name" value="Glug"/>
    <property type="match status" value="3"/>
</dbReference>
<evidence type="ECO:0000313" key="3">
    <source>
        <dbReference type="EMBL" id="MDI6448074.1"/>
    </source>
</evidence>
<name>A0AAW6TXA0_9BACT</name>
<gene>
    <name evidence="3" type="ORF">QJ522_03370</name>
</gene>
<reference evidence="3" key="1">
    <citation type="submission" date="2023-05" db="EMBL/GenBank/DDBJ databases">
        <title>Anaerotaeda fermentans gen. nov., sp. nov., a novel anaerobic planctomycete of the new family within the order Sedimentisphaerales isolated from Taman Peninsula, Russia.</title>
        <authorList>
            <person name="Khomyakova M.A."/>
            <person name="Merkel A.Y."/>
            <person name="Slobodkin A.I."/>
        </authorList>
    </citation>
    <scope>NUCLEOTIDE SEQUENCE</scope>
    <source>
        <strain evidence="3">M17dextr</strain>
    </source>
</reference>
<accession>A0AAW6TXA0</accession>
<dbReference type="Proteomes" id="UP001431776">
    <property type="component" value="Unassembled WGS sequence"/>
</dbReference>